<dbReference type="SUPFAM" id="SSF49785">
    <property type="entry name" value="Galactose-binding domain-like"/>
    <property type="match status" value="1"/>
</dbReference>
<reference evidence="10 11" key="1">
    <citation type="submission" date="2017-03" db="EMBL/GenBank/DDBJ databases">
        <title>Genome Survey of Euroglyphus maynei.</title>
        <authorList>
            <person name="Arlian L.G."/>
            <person name="Morgan M.S."/>
            <person name="Rider S.D."/>
        </authorList>
    </citation>
    <scope>NUCLEOTIDE SEQUENCE [LARGE SCALE GENOMIC DNA]</scope>
    <source>
        <strain evidence="10">Arlian Lab</strain>
        <tissue evidence="10">Whole body</tissue>
    </source>
</reference>
<comment type="caution">
    <text evidence="10">The sequence shown here is derived from an EMBL/GenBank/DDBJ whole genome shotgun (WGS) entry which is preliminary data.</text>
</comment>
<dbReference type="InterPro" id="IPR023232">
    <property type="entry name" value="Glyco_hydro_2_AS"/>
</dbReference>
<dbReference type="InterPro" id="IPR006103">
    <property type="entry name" value="Glyco_hydro_2_cat"/>
</dbReference>
<dbReference type="Pfam" id="PF02837">
    <property type="entry name" value="Glyco_hydro_2_N"/>
    <property type="match status" value="1"/>
</dbReference>
<dbReference type="Gene3D" id="3.20.20.80">
    <property type="entry name" value="Glycosidases"/>
    <property type="match status" value="1"/>
</dbReference>
<gene>
    <name evidence="10" type="ORF">BLA29_007316</name>
</gene>
<evidence type="ECO:0000256" key="5">
    <source>
        <dbReference type="ARBA" id="ARBA00022801"/>
    </source>
</evidence>
<dbReference type="Pfam" id="PF00703">
    <property type="entry name" value="Glyco_hydro_2"/>
    <property type="match status" value="1"/>
</dbReference>
<evidence type="ECO:0000259" key="7">
    <source>
        <dbReference type="Pfam" id="PF00703"/>
    </source>
</evidence>
<keyword evidence="6" id="KW-0326">Glycosidase</keyword>
<dbReference type="SUPFAM" id="SSF49303">
    <property type="entry name" value="beta-Galactosidase/glucuronidase domain"/>
    <property type="match status" value="1"/>
</dbReference>
<dbReference type="PANTHER" id="PTHR10066">
    <property type="entry name" value="BETA-GLUCURONIDASE"/>
    <property type="match status" value="1"/>
</dbReference>
<organism evidence="10 11">
    <name type="scientific">Euroglyphus maynei</name>
    <name type="common">Mayne's house dust mite</name>
    <dbReference type="NCBI Taxonomy" id="6958"/>
    <lineage>
        <taxon>Eukaryota</taxon>
        <taxon>Metazoa</taxon>
        <taxon>Ecdysozoa</taxon>
        <taxon>Arthropoda</taxon>
        <taxon>Chelicerata</taxon>
        <taxon>Arachnida</taxon>
        <taxon>Acari</taxon>
        <taxon>Acariformes</taxon>
        <taxon>Sarcoptiformes</taxon>
        <taxon>Astigmata</taxon>
        <taxon>Psoroptidia</taxon>
        <taxon>Analgoidea</taxon>
        <taxon>Pyroglyphidae</taxon>
        <taxon>Pyroglyphinae</taxon>
        <taxon>Euroglyphus</taxon>
    </lineage>
</organism>
<dbReference type="InterPro" id="IPR006102">
    <property type="entry name" value="Ig-like_GH2"/>
</dbReference>
<dbReference type="InterPro" id="IPR006104">
    <property type="entry name" value="Glyco_hydro_2_N"/>
</dbReference>
<dbReference type="Proteomes" id="UP000194236">
    <property type="component" value="Unassembled WGS sequence"/>
</dbReference>
<dbReference type="AlphaFoldDB" id="A0A1Y3BMD0"/>
<feature type="domain" description="Glycoside hydrolase family 2 immunoglobulin-like beta-sandwich" evidence="7">
    <location>
        <begin position="110"/>
        <end position="214"/>
    </location>
</feature>
<dbReference type="InterPro" id="IPR013783">
    <property type="entry name" value="Ig-like_fold"/>
</dbReference>
<dbReference type="GO" id="GO:0019391">
    <property type="term" value="P:glucuronoside catabolic process"/>
    <property type="evidence" value="ECO:0007669"/>
    <property type="project" value="TreeGrafter"/>
</dbReference>
<protein>
    <recommendedName>
        <fullName evidence="4">Beta-glucuronidase</fullName>
        <ecNumber evidence="3">3.2.1.31</ecNumber>
    </recommendedName>
</protein>
<evidence type="ECO:0000256" key="1">
    <source>
        <dbReference type="ARBA" id="ARBA00003025"/>
    </source>
</evidence>
<keyword evidence="11" id="KW-1185">Reference proteome</keyword>
<dbReference type="InterPro" id="IPR008979">
    <property type="entry name" value="Galactose-bd-like_sf"/>
</dbReference>
<sequence>MDVIIRFGSVNYMAVVWINGIHVMNHTGGHLPFQTDITNHLHTNGKENHITVAVNNELSHNTIPQGSYKRKNDSRTIPNRTFIESNFGFDFYNYAGIQRSVTLYLVPKIRITDLTIITDIDDDNDDDGIIHFNVTTNTHDKYIVQIDVFDRHGKLMNSSRGQSEGSLIIHNVHLWWPFTMHPEPGYLYRMAISLYHSIEVDKLIDRYYQNVGIRTVRVDRENYQFLVNGQPFYFRGFGKHEEYDVRGRSLDQVMIIKDYNLIKWIGANSFRTSHYPYSEQIMDEADIQGIAIIDECPAVGLSAFNSLLLKQHLVTIREMIERDKNRPSVFMWSIANEASSSKKESESYFQ</sequence>
<dbReference type="InterPro" id="IPR006101">
    <property type="entry name" value="Glyco_hydro_2"/>
</dbReference>
<dbReference type="GO" id="GO:0005615">
    <property type="term" value="C:extracellular space"/>
    <property type="evidence" value="ECO:0007669"/>
    <property type="project" value="TreeGrafter"/>
</dbReference>
<evidence type="ECO:0000256" key="6">
    <source>
        <dbReference type="ARBA" id="ARBA00023295"/>
    </source>
</evidence>
<evidence type="ECO:0000256" key="4">
    <source>
        <dbReference type="ARBA" id="ARBA00016205"/>
    </source>
</evidence>
<dbReference type="InterPro" id="IPR036156">
    <property type="entry name" value="Beta-gal/glucu_dom_sf"/>
</dbReference>
<dbReference type="Pfam" id="PF02836">
    <property type="entry name" value="Glyco_hydro_2_C"/>
    <property type="match status" value="1"/>
</dbReference>
<dbReference type="OrthoDB" id="408532at2759"/>
<dbReference type="Gene3D" id="2.60.40.10">
    <property type="entry name" value="Immunoglobulins"/>
    <property type="match status" value="1"/>
</dbReference>
<feature type="domain" description="Glycoside hydrolase family 2 catalytic" evidence="8">
    <location>
        <begin position="221"/>
        <end position="342"/>
    </location>
</feature>
<feature type="non-terminal residue" evidence="10">
    <location>
        <position position="350"/>
    </location>
</feature>
<keyword evidence="5" id="KW-0378">Hydrolase</keyword>
<evidence type="ECO:0000313" key="10">
    <source>
        <dbReference type="EMBL" id="OTF80285.1"/>
    </source>
</evidence>
<evidence type="ECO:0000259" key="9">
    <source>
        <dbReference type="Pfam" id="PF02837"/>
    </source>
</evidence>
<dbReference type="FunFam" id="2.60.40.10:FF:000628">
    <property type="entry name" value="Beta-glucuronidase"/>
    <property type="match status" value="1"/>
</dbReference>
<comment type="function">
    <text evidence="1">Plays an important role in the degradation of dermatan and keratan sulfates.</text>
</comment>
<evidence type="ECO:0000259" key="8">
    <source>
        <dbReference type="Pfam" id="PF02836"/>
    </source>
</evidence>
<dbReference type="GO" id="GO:0030246">
    <property type="term" value="F:carbohydrate binding"/>
    <property type="evidence" value="ECO:0007669"/>
    <property type="project" value="TreeGrafter"/>
</dbReference>
<dbReference type="PROSITE" id="PS00608">
    <property type="entry name" value="GLYCOSYL_HYDROL_F2_2"/>
    <property type="match status" value="1"/>
</dbReference>
<evidence type="ECO:0000256" key="2">
    <source>
        <dbReference type="ARBA" id="ARBA00007401"/>
    </source>
</evidence>
<comment type="similarity">
    <text evidence="2">Belongs to the glycosyl hydrolase 2 family.</text>
</comment>
<name>A0A1Y3BMD0_EURMA</name>
<dbReference type="EMBL" id="MUJZ01019053">
    <property type="protein sequence ID" value="OTF80285.1"/>
    <property type="molecule type" value="Genomic_DNA"/>
</dbReference>
<accession>A0A1Y3BMD0</accession>
<dbReference type="PRINTS" id="PR00132">
    <property type="entry name" value="GLHYDRLASE2"/>
</dbReference>
<dbReference type="PANTHER" id="PTHR10066:SF67">
    <property type="entry name" value="BETA-GLUCURONIDASE"/>
    <property type="match status" value="1"/>
</dbReference>
<feature type="domain" description="Glycosyl hydrolases family 2 sugar binding" evidence="9">
    <location>
        <begin position="3"/>
        <end position="107"/>
    </location>
</feature>
<evidence type="ECO:0000256" key="3">
    <source>
        <dbReference type="ARBA" id="ARBA00012761"/>
    </source>
</evidence>
<evidence type="ECO:0000313" key="11">
    <source>
        <dbReference type="Proteomes" id="UP000194236"/>
    </source>
</evidence>
<dbReference type="InterPro" id="IPR017853">
    <property type="entry name" value="GH"/>
</dbReference>
<dbReference type="EC" id="3.2.1.31" evidence="3"/>
<dbReference type="Gene3D" id="2.60.120.260">
    <property type="entry name" value="Galactose-binding domain-like"/>
    <property type="match status" value="1"/>
</dbReference>
<dbReference type="GO" id="GO:0005975">
    <property type="term" value="P:carbohydrate metabolic process"/>
    <property type="evidence" value="ECO:0007669"/>
    <property type="project" value="InterPro"/>
</dbReference>
<dbReference type="SUPFAM" id="SSF51445">
    <property type="entry name" value="(Trans)glycosidases"/>
    <property type="match status" value="1"/>
</dbReference>
<proteinExistence type="inferred from homology"/>
<dbReference type="GO" id="GO:0004566">
    <property type="term" value="F:beta-glucuronidase activity"/>
    <property type="evidence" value="ECO:0007669"/>
    <property type="project" value="UniProtKB-EC"/>
</dbReference>